<gene>
    <name evidence="2" type="ORF">PVAND_004037</name>
</gene>
<accession>A0A9J6BWH9</accession>
<dbReference type="Pfam" id="PF00078">
    <property type="entry name" value="RVT_1"/>
    <property type="match status" value="1"/>
</dbReference>
<proteinExistence type="predicted"/>
<organism evidence="2 3">
    <name type="scientific">Polypedilum vanderplanki</name>
    <name type="common">Sleeping chironomid midge</name>
    <dbReference type="NCBI Taxonomy" id="319348"/>
    <lineage>
        <taxon>Eukaryota</taxon>
        <taxon>Metazoa</taxon>
        <taxon>Ecdysozoa</taxon>
        <taxon>Arthropoda</taxon>
        <taxon>Hexapoda</taxon>
        <taxon>Insecta</taxon>
        <taxon>Pterygota</taxon>
        <taxon>Neoptera</taxon>
        <taxon>Endopterygota</taxon>
        <taxon>Diptera</taxon>
        <taxon>Nematocera</taxon>
        <taxon>Chironomoidea</taxon>
        <taxon>Chironomidae</taxon>
        <taxon>Chironominae</taxon>
        <taxon>Polypedilum</taxon>
        <taxon>Polypedilum</taxon>
    </lineage>
</organism>
<dbReference type="SUPFAM" id="SSF56672">
    <property type="entry name" value="DNA/RNA polymerases"/>
    <property type="match status" value="1"/>
</dbReference>
<dbReference type="EMBL" id="JADBJN010000003">
    <property type="protein sequence ID" value="KAG5674048.1"/>
    <property type="molecule type" value="Genomic_DNA"/>
</dbReference>
<dbReference type="InterPro" id="IPR043502">
    <property type="entry name" value="DNA/RNA_pol_sf"/>
</dbReference>
<sequence>MFKIFIDITTQLSGARTKHEQIQIIMSVAIKYAVPYNDDLIDERKSMKKRWQRSRDVTLKAQVRFLERLIKERVNLIRNESWSHKLSTIKPNHTNVWKLTKFLKKRDSNIPPIKTADGILNTPEEKANKLAEVFESNDLNPLERSCPDFTYLIKNKVSGLRQPLPANELSTFTDADEIFSIIQNVKNLKCPGADQISNRLIKKLPRRVIQIPKPRKVKSDPPSYRPISLLSSLSKILEKVILVRLQYHIEVNNIISEEQFGFRSNSSTTHQLYKIIKHAHKGLKFKKSTGLLSLDEKAFDRIWNDELIAKTIDFDFPSNLILITKSFLSERTFKVICNGSTIRLIRAGVPQGAVLSPTLYNIYTADIPLNSFYEITMFADDT</sequence>
<reference evidence="2" key="1">
    <citation type="submission" date="2021-03" db="EMBL/GenBank/DDBJ databases">
        <title>Chromosome level genome of the anhydrobiotic midge Polypedilum vanderplanki.</title>
        <authorList>
            <person name="Yoshida Y."/>
            <person name="Kikawada T."/>
            <person name="Gusev O."/>
        </authorList>
    </citation>
    <scope>NUCLEOTIDE SEQUENCE</scope>
    <source>
        <strain evidence="2">NIAS01</strain>
        <tissue evidence="2">Whole body or cell culture</tissue>
    </source>
</reference>
<comment type="caution">
    <text evidence="2">The sequence shown here is derived from an EMBL/GenBank/DDBJ whole genome shotgun (WGS) entry which is preliminary data.</text>
</comment>
<evidence type="ECO:0000259" key="1">
    <source>
        <dbReference type="PROSITE" id="PS50878"/>
    </source>
</evidence>
<protein>
    <recommendedName>
        <fullName evidence="1">Reverse transcriptase domain-containing protein</fullName>
    </recommendedName>
</protein>
<dbReference type="PANTHER" id="PTHR19446">
    <property type="entry name" value="REVERSE TRANSCRIPTASES"/>
    <property type="match status" value="1"/>
</dbReference>
<feature type="domain" description="Reverse transcriptase" evidence="1">
    <location>
        <begin position="192"/>
        <end position="382"/>
    </location>
</feature>
<keyword evidence="3" id="KW-1185">Reference proteome</keyword>
<dbReference type="OrthoDB" id="7791090at2759"/>
<dbReference type="GO" id="GO:0071897">
    <property type="term" value="P:DNA biosynthetic process"/>
    <property type="evidence" value="ECO:0007669"/>
    <property type="project" value="UniProtKB-ARBA"/>
</dbReference>
<name>A0A9J6BWH9_POLVA</name>
<evidence type="ECO:0000313" key="3">
    <source>
        <dbReference type="Proteomes" id="UP001107558"/>
    </source>
</evidence>
<dbReference type="InterPro" id="IPR000477">
    <property type="entry name" value="RT_dom"/>
</dbReference>
<dbReference type="PROSITE" id="PS50878">
    <property type="entry name" value="RT_POL"/>
    <property type="match status" value="1"/>
</dbReference>
<evidence type="ECO:0000313" key="2">
    <source>
        <dbReference type="EMBL" id="KAG5674048.1"/>
    </source>
</evidence>
<dbReference type="Proteomes" id="UP001107558">
    <property type="component" value="Chromosome 3"/>
</dbReference>
<dbReference type="AlphaFoldDB" id="A0A9J6BWH9"/>